<dbReference type="AlphaFoldDB" id="A0A9W7LFK5"/>
<dbReference type="EMBL" id="BRYA01000480">
    <property type="protein sequence ID" value="GMI49225.1"/>
    <property type="molecule type" value="Genomic_DNA"/>
</dbReference>
<name>A0A9W7LFK5_9STRA</name>
<proteinExistence type="predicted"/>
<evidence type="ECO:0000313" key="2">
    <source>
        <dbReference type="EMBL" id="GMI49225.1"/>
    </source>
</evidence>
<reference evidence="3" key="1">
    <citation type="journal article" date="2023" name="Commun. Biol.">
        <title>Genome analysis of Parmales, the sister group of diatoms, reveals the evolutionary specialization of diatoms from phago-mixotrophs to photoautotrophs.</title>
        <authorList>
            <person name="Ban H."/>
            <person name="Sato S."/>
            <person name="Yoshikawa S."/>
            <person name="Yamada K."/>
            <person name="Nakamura Y."/>
            <person name="Ichinomiya M."/>
            <person name="Sato N."/>
            <person name="Blanc-Mathieu R."/>
            <person name="Endo H."/>
            <person name="Kuwata A."/>
            <person name="Ogata H."/>
        </authorList>
    </citation>
    <scope>NUCLEOTIDE SEQUENCE [LARGE SCALE GENOMIC DNA]</scope>
</reference>
<dbReference type="OrthoDB" id="10640639at2759"/>
<accession>A0A9W7LFK5</accession>
<evidence type="ECO:0000313" key="3">
    <source>
        <dbReference type="Proteomes" id="UP001165065"/>
    </source>
</evidence>
<organism evidence="2 3">
    <name type="scientific">Triparma columacea</name>
    <dbReference type="NCBI Taxonomy" id="722753"/>
    <lineage>
        <taxon>Eukaryota</taxon>
        <taxon>Sar</taxon>
        <taxon>Stramenopiles</taxon>
        <taxon>Ochrophyta</taxon>
        <taxon>Bolidophyceae</taxon>
        <taxon>Parmales</taxon>
        <taxon>Triparmaceae</taxon>
        <taxon>Triparma</taxon>
    </lineage>
</organism>
<comment type="caution">
    <text evidence="2">The sequence shown here is derived from an EMBL/GenBank/DDBJ whole genome shotgun (WGS) entry which is preliminary data.</text>
</comment>
<protein>
    <submittedName>
        <fullName evidence="2">Uncharacterized protein</fullName>
    </submittedName>
</protein>
<dbReference type="Proteomes" id="UP001165065">
    <property type="component" value="Unassembled WGS sequence"/>
</dbReference>
<feature type="region of interest" description="Disordered" evidence="1">
    <location>
        <begin position="1"/>
        <end position="21"/>
    </location>
</feature>
<keyword evidence="3" id="KW-1185">Reference proteome</keyword>
<sequence length="132" mass="14786">MEEFVRRGGGNVGGEGGEKRRGECGIREVATMSCLGVSSRVLQLVKSKPFPYGSGVTFLEEGRVEVYGRTVTVRDGIVEWMKGMGMKVGGKDTGEGERRERRVRECIEREMGRGGRKERMDTDRAVFEFEML</sequence>
<evidence type="ECO:0000256" key="1">
    <source>
        <dbReference type="SAM" id="MobiDB-lite"/>
    </source>
</evidence>
<gene>
    <name evidence="2" type="ORF">TrCOL_g4718</name>
</gene>